<keyword evidence="2" id="KW-0677">Repeat</keyword>
<dbReference type="FunFam" id="3.30.430.20:FF:000028">
    <property type="entry name" value="Putative DUF26-domain receptor-like protein kinase family protein"/>
    <property type="match status" value="1"/>
</dbReference>
<gene>
    <name evidence="5" type="ORF">URODEC1_LOCUS11906</name>
</gene>
<evidence type="ECO:0000313" key="6">
    <source>
        <dbReference type="Proteomes" id="UP001497457"/>
    </source>
</evidence>
<dbReference type="AlphaFoldDB" id="A0ABC8WC12"/>
<dbReference type="Gene3D" id="3.30.430.20">
    <property type="entry name" value="Gnk2 domain, C-X8-C-X2-C motif"/>
    <property type="match status" value="2"/>
</dbReference>
<dbReference type="InterPro" id="IPR002902">
    <property type="entry name" value="GNK2"/>
</dbReference>
<evidence type="ECO:0000256" key="3">
    <source>
        <dbReference type="SAM" id="SignalP"/>
    </source>
</evidence>
<dbReference type="EMBL" id="OZ075122">
    <property type="protein sequence ID" value="CAL4905981.1"/>
    <property type="molecule type" value="Genomic_DNA"/>
</dbReference>
<organism evidence="5 6">
    <name type="scientific">Urochloa decumbens</name>
    <dbReference type="NCBI Taxonomy" id="240449"/>
    <lineage>
        <taxon>Eukaryota</taxon>
        <taxon>Viridiplantae</taxon>
        <taxon>Streptophyta</taxon>
        <taxon>Embryophyta</taxon>
        <taxon>Tracheophyta</taxon>
        <taxon>Spermatophyta</taxon>
        <taxon>Magnoliopsida</taxon>
        <taxon>Liliopsida</taxon>
        <taxon>Poales</taxon>
        <taxon>Poaceae</taxon>
        <taxon>PACMAD clade</taxon>
        <taxon>Panicoideae</taxon>
        <taxon>Panicodae</taxon>
        <taxon>Paniceae</taxon>
        <taxon>Melinidinae</taxon>
        <taxon>Urochloa</taxon>
    </lineage>
</organism>
<dbReference type="PANTHER" id="PTHR32099:SF106">
    <property type="entry name" value="GNK2-HOMOLOGOUS DOMAIN-CONTAINING PROTEIN"/>
    <property type="match status" value="1"/>
</dbReference>
<sequence length="302" mass="31933">MMSIAYGVLLLLVLAGGLTPSPATGDVFCDNLKQVSKTLPKNTSSNSEHFATSTFGQAPDVVYALALCRGDIVDDSACGECVAKTFEKILNVTPPPQQQCYRAANLYDGPCVVVYSVDDILGTSNTTGGSGGGDTPHTIWNVGSWGSWGNWSIGNITGDAGHDDVAVAVNLLQALLVRTVQKAASPAVPGRFATGFTVSPVVFYSLAQCTPDLSAGDCLACLNRLLGMVNSTIALRNGGQIYATRCYLRYEAYEFFYNSTPMLLVRLPSAATPAPAPTTTVTPPSVPTATVKHKSRKFPWLL</sequence>
<feature type="domain" description="Gnk2-homologous" evidence="4">
    <location>
        <begin position="10"/>
        <end position="120"/>
    </location>
</feature>
<dbReference type="CDD" id="cd23509">
    <property type="entry name" value="Gnk2-like"/>
    <property type="match status" value="2"/>
</dbReference>
<dbReference type="Proteomes" id="UP001497457">
    <property type="component" value="Chromosome 12b"/>
</dbReference>
<reference evidence="5" key="1">
    <citation type="submission" date="2024-10" db="EMBL/GenBank/DDBJ databases">
        <authorList>
            <person name="Ryan C."/>
        </authorList>
    </citation>
    <scope>NUCLEOTIDE SEQUENCE [LARGE SCALE GENOMIC DNA]</scope>
</reference>
<feature type="domain" description="Gnk2-homologous" evidence="4">
    <location>
        <begin position="150"/>
        <end position="255"/>
    </location>
</feature>
<evidence type="ECO:0000259" key="4">
    <source>
        <dbReference type="PROSITE" id="PS51473"/>
    </source>
</evidence>
<accession>A0ABC8WC12</accession>
<dbReference type="Pfam" id="PF01657">
    <property type="entry name" value="Stress-antifung"/>
    <property type="match status" value="2"/>
</dbReference>
<evidence type="ECO:0000313" key="5">
    <source>
        <dbReference type="EMBL" id="CAL4905981.1"/>
    </source>
</evidence>
<name>A0ABC8WC12_9POAL</name>
<feature type="signal peptide" evidence="3">
    <location>
        <begin position="1"/>
        <end position="25"/>
    </location>
</feature>
<dbReference type="PANTHER" id="PTHR32099">
    <property type="entry name" value="CYSTEINE-RICH REPEAT SECRETORY PROTEIN"/>
    <property type="match status" value="1"/>
</dbReference>
<evidence type="ECO:0000256" key="2">
    <source>
        <dbReference type="ARBA" id="ARBA00022737"/>
    </source>
</evidence>
<feature type="chain" id="PRO_5044884580" description="Gnk2-homologous domain-containing protein" evidence="3">
    <location>
        <begin position="26"/>
        <end position="302"/>
    </location>
</feature>
<keyword evidence="1 3" id="KW-0732">Signal</keyword>
<proteinExistence type="predicted"/>
<dbReference type="InterPro" id="IPR038408">
    <property type="entry name" value="GNK2_sf"/>
</dbReference>
<dbReference type="PROSITE" id="PS51473">
    <property type="entry name" value="GNK2"/>
    <property type="match status" value="2"/>
</dbReference>
<evidence type="ECO:0000256" key="1">
    <source>
        <dbReference type="ARBA" id="ARBA00022729"/>
    </source>
</evidence>
<keyword evidence="6" id="KW-1185">Reference proteome</keyword>
<protein>
    <recommendedName>
        <fullName evidence="4">Gnk2-homologous domain-containing protein</fullName>
    </recommendedName>
</protein>